<comment type="caution">
    <text evidence="1">The sequence shown here is derived from an EMBL/GenBank/DDBJ whole genome shotgun (WGS) entry which is preliminary data.</text>
</comment>
<name>A0ABR4TYK8_9FLAO</name>
<evidence type="ECO:0000313" key="1">
    <source>
        <dbReference type="EMBL" id="KEY19035.1"/>
    </source>
</evidence>
<keyword evidence="2" id="KW-1185">Reference proteome</keyword>
<evidence type="ECO:0000313" key="2">
    <source>
        <dbReference type="Proteomes" id="UP000028349"/>
    </source>
</evidence>
<dbReference type="Proteomes" id="UP000028349">
    <property type="component" value="Unassembled WGS sequence"/>
</dbReference>
<gene>
    <name evidence="1" type="ORF">HY04_11380</name>
</gene>
<proteinExistence type="predicted"/>
<sequence length="63" mass="7230">MIWAHNSTLRSRSFFLILTSPKQKDLAKEKRSSTQVGAQIFASLNNVDEKNTLSELSERVFFL</sequence>
<protein>
    <submittedName>
        <fullName evidence="1">Uncharacterized protein</fullName>
    </submittedName>
</protein>
<reference evidence="1 2" key="1">
    <citation type="submission" date="2014-07" db="EMBL/GenBank/DDBJ databases">
        <authorList>
            <person name="Pisani N.G."/>
            <person name="Newman J.D."/>
        </authorList>
    </citation>
    <scope>NUCLEOTIDE SEQUENCE [LARGE SCALE GENOMIC DNA]</scope>
    <source>
        <strain evidence="1 2">LMG 24720</strain>
    </source>
</reference>
<organism evidence="1 2">
    <name type="scientific">Kaistella antarctica</name>
    <dbReference type="NCBI Taxonomy" id="266748"/>
    <lineage>
        <taxon>Bacteria</taxon>
        <taxon>Pseudomonadati</taxon>
        <taxon>Bacteroidota</taxon>
        <taxon>Flavobacteriia</taxon>
        <taxon>Flavobacteriales</taxon>
        <taxon>Weeksellaceae</taxon>
        <taxon>Chryseobacterium group</taxon>
        <taxon>Kaistella</taxon>
    </lineage>
</organism>
<dbReference type="EMBL" id="JPEP01000002">
    <property type="protein sequence ID" value="KEY19035.1"/>
    <property type="molecule type" value="Genomic_DNA"/>
</dbReference>
<accession>A0ABR4TYK8</accession>